<evidence type="ECO:0000313" key="3">
    <source>
        <dbReference type="EMBL" id="ORY27688.1"/>
    </source>
</evidence>
<proteinExistence type="predicted"/>
<comment type="caution">
    <text evidence="3">The sequence shown here is derived from an EMBL/GenBank/DDBJ whole genome shotgun (WGS) entry which is preliminary data.</text>
</comment>
<name>A0A1Y2AYN5_9TREE</name>
<evidence type="ECO:0000256" key="2">
    <source>
        <dbReference type="SAM" id="MobiDB-lite"/>
    </source>
</evidence>
<keyword evidence="4" id="KW-1185">Reference proteome</keyword>
<gene>
    <name evidence="3" type="ORF">BCR39DRAFT_537984</name>
</gene>
<organism evidence="3 4">
    <name type="scientific">Naematelia encephala</name>
    <dbReference type="NCBI Taxonomy" id="71784"/>
    <lineage>
        <taxon>Eukaryota</taxon>
        <taxon>Fungi</taxon>
        <taxon>Dikarya</taxon>
        <taxon>Basidiomycota</taxon>
        <taxon>Agaricomycotina</taxon>
        <taxon>Tremellomycetes</taxon>
        <taxon>Tremellales</taxon>
        <taxon>Naemateliaceae</taxon>
        <taxon>Naematelia</taxon>
    </lineage>
</organism>
<dbReference type="EMBL" id="MCFC01000037">
    <property type="protein sequence ID" value="ORY27688.1"/>
    <property type="molecule type" value="Genomic_DNA"/>
</dbReference>
<dbReference type="OrthoDB" id="2564489at2759"/>
<dbReference type="InParanoid" id="A0A1Y2AYN5"/>
<evidence type="ECO:0000256" key="1">
    <source>
        <dbReference type="SAM" id="Coils"/>
    </source>
</evidence>
<keyword evidence="1" id="KW-0175">Coiled coil</keyword>
<reference evidence="3 4" key="1">
    <citation type="submission" date="2016-07" db="EMBL/GenBank/DDBJ databases">
        <title>Pervasive Adenine N6-methylation of Active Genes in Fungi.</title>
        <authorList>
            <consortium name="DOE Joint Genome Institute"/>
            <person name="Mondo S.J."/>
            <person name="Dannebaum R.O."/>
            <person name="Kuo R.C."/>
            <person name="Labutti K."/>
            <person name="Haridas S."/>
            <person name="Kuo A."/>
            <person name="Salamov A."/>
            <person name="Ahrendt S.R."/>
            <person name="Lipzen A."/>
            <person name="Sullivan W."/>
            <person name="Andreopoulos W.B."/>
            <person name="Clum A."/>
            <person name="Lindquist E."/>
            <person name="Daum C."/>
            <person name="Ramamoorthy G.K."/>
            <person name="Gryganskyi A."/>
            <person name="Culley D."/>
            <person name="Magnuson J.K."/>
            <person name="James T.Y."/>
            <person name="O'Malley M.A."/>
            <person name="Stajich J.E."/>
            <person name="Spatafora J.W."/>
            <person name="Visel A."/>
            <person name="Grigoriev I.V."/>
        </authorList>
    </citation>
    <scope>NUCLEOTIDE SEQUENCE [LARGE SCALE GENOMIC DNA]</scope>
    <source>
        <strain evidence="3 4">68-887.2</strain>
    </source>
</reference>
<feature type="region of interest" description="Disordered" evidence="2">
    <location>
        <begin position="1"/>
        <end position="43"/>
    </location>
</feature>
<evidence type="ECO:0000313" key="4">
    <source>
        <dbReference type="Proteomes" id="UP000193986"/>
    </source>
</evidence>
<accession>A0A1Y2AYN5</accession>
<feature type="coiled-coil region" evidence="1">
    <location>
        <begin position="45"/>
        <end position="79"/>
    </location>
</feature>
<dbReference type="AlphaFoldDB" id="A0A1Y2AYN5"/>
<dbReference type="Proteomes" id="UP000193986">
    <property type="component" value="Unassembled WGS sequence"/>
</dbReference>
<protein>
    <submittedName>
        <fullName evidence="3">Uncharacterized protein</fullName>
    </submittedName>
</protein>
<sequence>MSLHRSTSRASYQLTSTSPTKRLSSQPNNFGVGTTSATTLPSDMQDTCHDTLLQLEQEIADLRRELGTAEDLLARSQKDNEQKHEQNEHYKSYVKTLEKLLDDTHTPSWREDINVHHPQNIATTAFFASTPLPKPSPANALRQTASFTLSARRSVRATQLHRASAMDFGALKQIQELKEIPDRDETPTAAMRRLEGRQEVLMDTTGKEASMQTANAGHVKRVLSSSLYTTPNASTRVDIPVDRSAPATTALRPEHVERLISLLSTVPSDFTSRSAADQRRSSEAADVERDRAMLTAERRGMLEMIEAFESRLIDKSQGLNDLLEQVSRYCGEELG</sequence>